<sequence length="105" mass="11358">MVSLRCVNISSVYEPCETCGNVSLEEEATETVQAMESLHTYSQSSSPTTSMANSPFTQSPTIPYRRAPKRKATSTTASVVDEEILKTLQKPGNNAEGGLGTSFRH</sequence>
<name>A0AAV4B6D9_9GAST</name>
<comment type="caution">
    <text evidence="2">The sequence shown here is derived from an EMBL/GenBank/DDBJ whole genome shotgun (WGS) entry which is preliminary data.</text>
</comment>
<proteinExistence type="predicted"/>
<feature type="region of interest" description="Disordered" evidence="1">
    <location>
        <begin position="37"/>
        <end position="105"/>
    </location>
</feature>
<protein>
    <submittedName>
        <fullName evidence="2">Uncharacterized protein</fullName>
    </submittedName>
</protein>
<dbReference type="AlphaFoldDB" id="A0AAV4B6D9"/>
<feature type="compositionally biased region" description="Polar residues" evidence="1">
    <location>
        <begin position="37"/>
        <end position="61"/>
    </location>
</feature>
<accession>A0AAV4B6D9</accession>
<gene>
    <name evidence="2" type="ORF">PoB_004076400</name>
</gene>
<organism evidence="2 3">
    <name type="scientific">Plakobranchus ocellatus</name>
    <dbReference type="NCBI Taxonomy" id="259542"/>
    <lineage>
        <taxon>Eukaryota</taxon>
        <taxon>Metazoa</taxon>
        <taxon>Spiralia</taxon>
        <taxon>Lophotrochozoa</taxon>
        <taxon>Mollusca</taxon>
        <taxon>Gastropoda</taxon>
        <taxon>Heterobranchia</taxon>
        <taxon>Euthyneura</taxon>
        <taxon>Panpulmonata</taxon>
        <taxon>Sacoglossa</taxon>
        <taxon>Placobranchoidea</taxon>
        <taxon>Plakobranchidae</taxon>
        <taxon>Plakobranchus</taxon>
    </lineage>
</organism>
<dbReference type="EMBL" id="BLXT01004553">
    <property type="protein sequence ID" value="GFO14259.1"/>
    <property type="molecule type" value="Genomic_DNA"/>
</dbReference>
<evidence type="ECO:0000313" key="3">
    <source>
        <dbReference type="Proteomes" id="UP000735302"/>
    </source>
</evidence>
<evidence type="ECO:0000256" key="1">
    <source>
        <dbReference type="SAM" id="MobiDB-lite"/>
    </source>
</evidence>
<feature type="compositionally biased region" description="Gly residues" evidence="1">
    <location>
        <begin position="95"/>
        <end position="105"/>
    </location>
</feature>
<keyword evidence="3" id="KW-1185">Reference proteome</keyword>
<evidence type="ECO:0000313" key="2">
    <source>
        <dbReference type="EMBL" id="GFO14259.1"/>
    </source>
</evidence>
<dbReference type="Proteomes" id="UP000735302">
    <property type="component" value="Unassembled WGS sequence"/>
</dbReference>
<reference evidence="2 3" key="1">
    <citation type="journal article" date="2021" name="Elife">
        <title>Chloroplast acquisition without the gene transfer in kleptoplastic sea slugs, Plakobranchus ocellatus.</title>
        <authorList>
            <person name="Maeda T."/>
            <person name="Takahashi S."/>
            <person name="Yoshida T."/>
            <person name="Shimamura S."/>
            <person name="Takaki Y."/>
            <person name="Nagai Y."/>
            <person name="Toyoda A."/>
            <person name="Suzuki Y."/>
            <person name="Arimoto A."/>
            <person name="Ishii H."/>
            <person name="Satoh N."/>
            <person name="Nishiyama T."/>
            <person name="Hasebe M."/>
            <person name="Maruyama T."/>
            <person name="Minagawa J."/>
            <person name="Obokata J."/>
            <person name="Shigenobu S."/>
        </authorList>
    </citation>
    <scope>NUCLEOTIDE SEQUENCE [LARGE SCALE GENOMIC DNA]</scope>
</reference>